<dbReference type="SUPFAM" id="SSF52540">
    <property type="entry name" value="P-loop containing nucleoside triphosphate hydrolases"/>
    <property type="match status" value="1"/>
</dbReference>
<dbReference type="InterPro" id="IPR050678">
    <property type="entry name" value="DNA_Partitioning_ATPase"/>
</dbReference>
<dbReference type="EMBL" id="RBQG01000316">
    <property type="protein sequence ID" value="RMP07082.1"/>
    <property type="molecule type" value="Genomic_DNA"/>
</dbReference>
<dbReference type="Gene3D" id="3.40.50.300">
    <property type="entry name" value="P-loop containing nucleotide triphosphate hydrolases"/>
    <property type="match status" value="1"/>
</dbReference>
<evidence type="ECO:0000313" key="4">
    <source>
        <dbReference type="Proteomes" id="UP000267908"/>
    </source>
</evidence>
<dbReference type="InterPro" id="IPR027417">
    <property type="entry name" value="P-loop_NTPase"/>
</dbReference>
<gene>
    <name evidence="3" type="ORF">ALQ08_100639</name>
    <name evidence="2" type="ORF">ALQ28_100594</name>
</gene>
<reference evidence="4 5" key="1">
    <citation type="submission" date="2018-08" db="EMBL/GenBank/DDBJ databases">
        <title>Recombination of ecologically and evolutionarily significant loci maintains genetic cohesion in the Pseudomonas syringae species complex.</title>
        <authorList>
            <person name="Dillon M."/>
            <person name="Thakur S."/>
            <person name="Almeida R.N.D."/>
            <person name="Weir B.S."/>
            <person name="Guttman D.S."/>
        </authorList>
    </citation>
    <scope>NUCLEOTIDE SEQUENCE [LARGE SCALE GENOMIC DNA]</scope>
    <source>
        <strain evidence="3 5">ICMP 13052</strain>
        <strain evidence="2 4">ICMP 4330</strain>
    </source>
</reference>
<name>A0A0P9PHD2_9PSED</name>
<proteinExistence type="predicted"/>
<dbReference type="PANTHER" id="PTHR13696:SF96">
    <property type="entry name" value="COBQ_COBB_MIND_PARA NUCLEOTIDE BINDING DOMAIN-CONTAINING PROTEIN"/>
    <property type="match status" value="1"/>
</dbReference>
<dbReference type="InterPro" id="IPR025669">
    <property type="entry name" value="AAA_dom"/>
</dbReference>
<evidence type="ECO:0000313" key="2">
    <source>
        <dbReference type="EMBL" id="RMP07082.1"/>
    </source>
</evidence>
<dbReference type="CDD" id="cd02042">
    <property type="entry name" value="ParAB_family"/>
    <property type="match status" value="1"/>
</dbReference>
<comment type="caution">
    <text evidence="2">The sequence shown here is derived from an EMBL/GenBank/DDBJ whole genome shotgun (WGS) entry which is preliminary data.</text>
</comment>
<evidence type="ECO:0000313" key="3">
    <source>
        <dbReference type="EMBL" id="RMQ20197.1"/>
    </source>
</evidence>
<feature type="domain" description="AAA" evidence="1">
    <location>
        <begin position="4"/>
        <end position="155"/>
    </location>
</feature>
<evidence type="ECO:0000313" key="5">
    <source>
        <dbReference type="Proteomes" id="UP000269044"/>
    </source>
</evidence>
<dbReference type="PANTHER" id="PTHR13696">
    <property type="entry name" value="P-LOOP CONTAINING NUCLEOSIDE TRIPHOSPHATE HYDROLASE"/>
    <property type="match status" value="1"/>
</dbReference>
<protein>
    <submittedName>
        <fullName evidence="2">Nucleotide binding protein</fullName>
    </submittedName>
</protein>
<dbReference type="Proteomes" id="UP000267908">
    <property type="component" value="Unassembled WGS sequence"/>
</dbReference>
<organism evidence="2 4">
    <name type="scientific">Pseudomonas syringae pv. delphinii</name>
    <dbReference type="NCBI Taxonomy" id="192088"/>
    <lineage>
        <taxon>Bacteria</taxon>
        <taxon>Pseudomonadati</taxon>
        <taxon>Pseudomonadota</taxon>
        <taxon>Gammaproteobacteria</taxon>
        <taxon>Pseudomonadales</taxon>
        <taxon>Pseudomonadaceae</taxon>
        <taxon>Pseudomonas</taxon>
    </lineage>
</organism>
<evidence type="ECO:0000259" key="1">
    <source>
        <dbReference type="Pfam" id="PF13614"/>
    </source>
</evidence>
<accession>A0A0P9PHD2</accession>
<dbReference type="Proteomes" id="UP000269044">
    <property type="component" value="Unassembled WGS sequence"/>
</dbReference>
<dbReference type="EMBL" id="RBRA01000253">
    <property type="protein sequence ID" value="RMQ20197.1"/>
    <property type="molecule type" value="Genomic_DNA"/>
</dbReference>
<sequence>MMYITSLLSTKGGVGKTTLAANIGGFCADAGLRVLLLDMDPVQPSLSSYYPMAQEVSGGIFDLIAHNLTDPERIISRTSIPNLSLILSNDPNNQLISLLLQAADGRLRLASLLKAFEGQFDLILIDTQGARSVMLEMVVLASDLAVSPLPPNMLSAREFNRGTLQMLEGLRPYSRLGLHVPPIKVVVNCLDQTVDARGIHDAIRKTFADNMEVDVLNSTVPASVIFREGSTAGMSAHRLEYKKPSNRRAPSALHVIRELVVELFPQWTDRFEAMTESAVEALVKGGQ</sequence>
<dbReference type="Pfam" id="PF13614">
    <property type="entry name" value="AAA_31"/>
    <property type="match status" value="1"/>
</dbReference>
<dbReference type="AlphaFoldDB" id="A0A0P9PHD2"/>